<evidence type="ECO:0000313" key="1">
    <source>
        <dbReference type="EMBL" id="KAJ3523209.1"/>
    </source>
</evidence>
<gene>
    <name evidence="1" type="ORF">NM688_g8765</name>
</gene>
<organism evidence="1 2">
    <name type="scientific">Phlebia brevispora</name>
    <dbReference type="NCBI Taxonomy" id="194682"/>
    <lineage>
        <taxon>Eukaryota</taxon>
        <taxon>Fungi</taxon>
        <taxon>Dikarya</taxon>
        <taxon>Basidiomycota</taxon>
        <taxon>Agaricomycotina</taxon>
        <taxon>Agaricomycetes</taxon>
        <taxon>Polyporales</taxon>
        <taxon>Meruliaceae</taxon>
        <taxon>Phlebia</taxon>
    </lineage>
</organism>
<name>A0ACC1RNL4_9APHY</name>
<protein>
    <submittedName>
        <fullName evidence="1">Uncharacterized protein</fullName>
    </submittedName>
</protein>
<sequence length="307" mass="33111">MRGLCSYNCISSTGDFTKPGDRPGTQAPAGGDCTYMRGAALQSCAKYRDLRPNVEPQVLRRCKASRWGGPPILGEVPSHEFPAVAAGNHVLTEITVDLSPSMPPVSTSKAFGRLIRYPKRTLTWCITAVPSERRASGEKAGKILKLSAASTRPRPGTSMEAHPLIHLPSASVSVKGLIIPSTSSLARAASSKTAHLPSRLPRTSMLSFQSNVPGLVGEEMYEQEGIVNPIMPLSAIERQRFPRMSQSGGELQAVERLFQAARQPLQFPIDSVARLHSLGRFESLLDTRCDALQASFFGDTQINANSG</sequence>
<dbReference type="EMBL" id="JANHOG010002459">
    <property type="protein sequence ID" value="KAJ3523209.1"/>
    <property type="molecule type" value="Genomic_DNA"/>
</dbReference>
<accession>A0ACC1RNL4</accession>
<proteinExistence type="predicted"/>
<keyword evidence="2" id="KW-1185">Reference proteome</keyword>
<reference evidence="1" key="1">
    <citation type="submission" date="2022-07" db="EMBL/GenBank/DDBJ databases">
        <title>Genome Sequence of Phlebia brevispora.</title>
        <authorList>
            <person name="Buettner E."/>
        </authorList>
    </citation>
    <scope>NUCLEOTIDE SEQUENCE</scope>
    <source>
        <strain evidence="1">MPL23</strain>
    </source>
</reference>
<dbReference type="Proteomes" id="UP001148662">
    <property type="component" value="Unassembled WGS sequence"/>
</dbReference>
<evidence type="ECO:0000313" key="2">
    <source>
        <dbReference type="Proteomes" id="UP001148662"/>
    </source>
</evidence>
<comment type="caution">
    <text evidence="1">The sequence shown here is derived from an EMBL/GenBank/DDBJ whole genome shotgun (WGS) entry which is preliminary data.</text>
</comment>